<accession>A0A5B7ICE2</accession>
<dbReference type="Proteomes" id="UP000324222">
    <property type="component" value="Unassembled WGS sequence"/>
</dbReference>
<sequence length="94" mass="10537">MWYRSGRGALKDATRFWCLVTRVCVYVFKKEPVWASHYPGPRHSELIGLRGQGEDEVGEEGGGGREGEGERRGVVGMKISGRREEGGAERKRND</sequence>
<gene>
    <name evidence="2" type="ORF">E2C01_076123</name>
</gene>
<reference evidence="2 3" key="1">
    <citation type="submission" date="2019-05" db="EMBL/GenBank/DDBJ databases">
        <title>Another draft genome of Portunus trituberculatus and its Hox gene families provides insights of decapod evolution.</title>
        <authorList>
            <person name="Jeong J.-H."/>
            <person name="Song I."/>
            <person name="Kim S."/>
            <person name="Choi T."/>
            <person name="Kim D."/>
            <person name="Ryu S."/>
            <person name="Kim W."/>
        </authorList>
    </citation>
    <scope>NUCLEOTIDE SEQUENCE [LARGE SCALE GENOMIC DNA]</scope>
    <source>
        <tissue evidence="2">Muscle</tissue>
    </source>
</reference>
<name>A0A5B7ICE2_PORTR</name>
<evidence type="ECO:0000313" key="3">
    <source>
        <dbReference type="Proteomes" id="UP000324222"/>
    </source>
</evidence>
<feature type="compositionally biased region" description="Basic and acidic residues" evidence="1">
    <location>
        <begin position="81"/>
        <end position="94"/>
    </location>
</feature>
<protein>
    <submittedName>
        <fullName evidence="2">Uncharacterized protein</fullName>
    </submittedName>
</protein>
<proteinExistence type="predicted"/>
<feature type="compositionally biased region" description="Basic and acidic residues" evidence="1">
    <location>
        <begin position="62"/>
        <end position="73"/>
    </location>
</feature>
<evidence type="ECO:0000313" key="2">
    <source>
        <dbReference type="EMBL" id="MPC81502.1"/>
    </source>
</evidence>
<keyword evidence="3" id="KW-1185">Reference proteome</keyword>
<feature type="region of interest" description="Disordered" evidence="1">
    <location>
        <begin position="45"/>
        <end position="94"/>
    </location>
</feature>
<organism evidence="2 3">
    <name type="scientific">Portunus trituberculatus</name>
    <name type="common">Swimming crab</name>
    <name type="synonym">Neptunus trituberculatus</name>
    <dbReference type="NCBI Taxonomy" id="210409"/>
    <lineage>
        <taxon>Eukaryota</taxon>
        <taxon>Metazoa</taxon>
        <taxon>Ecdysozoa</taxon>
        <taxon>Arthropoda</taxon>
        <taxon>Crustacea</taxon>
        <taxon>Multicrustacea</taxon>
        <taxon>Malacostraca</taxon>
        <taxon>Eumalacostraca</taxon>
        <taxon>Eucarida</taxon>
        <taxon>Decapoda</taxon>
        <taxon>Pleocyemata</taxon>
        <taxon>Brachyura</taxon>
        <taxon>Eubrachyura</taxon>
        <taxon>Portunoidea</taxon>
        <taxon>Portunidae</taxon>
        <taxon>Portuninae</taxon>
        <taxon>Portunus</taxon>
    </lineage>
</organism>
<evidence type="ECO:0000256" key="1">
    <source>
        <dbReference type="SAM" id="MobiDB-lite"/>
    </source>
</evidence>
<dbReference type="AlphaFoldDB" id="A0A5B7ICE2"/>
<dbReference type="EMBL" id="VSRR010057177">
    <property type="protein sequence ID" value="MPC81502.1"/>
    <property type="molecule type" value="Genomic_DNA"/>
</dbReference>
<comment type="caution">
    <text evidence="2">The sequence shown here is derived from an EMBL/GenBank/DDBJ whole genome shotgun (WGS) entry which is preliminary data.</text>
</comment>